<evidence type="ECO:0000313" key="1">
    <source>
        <dbReference type="EMBL" id="JAH98342.1"/>
    </source>
</evidence>
<dbReference type="AlphaFoldDB" id="A0A0E9X6J5"/>
<reference evidence="1" key="2">
    <citation type="journal article" date="2015" name="Fish Shellfish Immunol.">
        <title>Early steps in the European eel (Anguilla anguilla)-Vibrio vulnificus interaction in the gills: Role of the RtxA13 toxin.</title>
        <authorList>
            <person name="Callol A."/>
            <person name="Pajuelo D."/>
            <person name="Ebbesson L."/>
            <person name="Teles M."/>
            <person name="MacKenzie S."/>
            <person name="Amaro C."/>
        </authorList>
    </citation>
    <scope>NUCLEOTIDE SEQUENCE</scope>
</reference>
<protein>
    <submittedName>
        <fullName evidence="1">Uncharacterized protein</fullName>
    </submittedName>
</protein>
<name>A0A0E9X6J5_ANGAN</name>
<organism evidence="1">
    <name type="scientific">Anguilla anguilla</name>
    <name type="common">European freshwater eel</name>
    <name type="synonym">Muraena anguilla</name>
    <dbReference type="NCBI Taxonomy" id="7936"/>
    <lineage>
        <taxon>Eukaryota</taxon>
        <taxon>Metazoa</taxon>
        <taxon>Chordata</taxon>
        <taxon>Craniata</taxon>
        <taxon>Vertebrata</taxon>
        <taxon>Euteleostomi</taxon>
        <taxon>Actinopterygii</taxon>
        <taxon>Neopterygii</taxon>
        <taxon>Teleostei</taxon>
        <taxon>Anguilliformes</taxon>
        <taxon>Anguillidae</taxon>
        <taxon>Anguilla</taxon>
    </lineage>
</organism>
<accession>A0A0E9X6J5</accession>
<reference evidence="1" key="1">
    <citation type="submission" date="2014-11" db="EMBL/GenBank/DDBJ databases">
        <authorList>
            <person name="Amaro Gonzalez C."/>
        </authorList>
    </citation>
    <scope>NUCLEOTIDE SEQUENCE</scope>
</reference>
<dbReference type="EMBL" id="GBXM01010235">
    <property type="protein sequence ID" value="JAH98342.1"/>
    <property type="molecule type" value="Transcribed_RNA"/>
</dbReference>
<proteinExistence type="predicted"/>
<sequence>MIGHIMIIKLFHKRKFIYCLRRTHLTFDASSASVTSYKLNIYSHIYYHIYYIFIHCYFAHE</sequence>